<name>A0A4U0TMI4_9PEZI</name>
<evidence type="ECO:0000259" key="1">
    <source>
        <dbReference type="Pfam" id="PF12680"/>
    </source>
</evidence>
<dbReference type="Gene3D" id="3.10.450.50">
    <property type="match status" value="1"/>
</dbReference>
<protein>
    <recommendedName>
        <fullName evidence="1">SnoaL-like domain-containing protein</fullName>
    </recommendedName>
</protein>
<dbReference type="SUPFAM" id="SSF54427">
    <property type="entry name" value="NTF2-like"/>
    <property type="match status" value="1"/>
</dbReference>
<sequence>MSEKTPPTAVEILNRFYATERIYMSAPPDKRDFTGMAATLSPTMTLHQSPDLPYGGTYSGHEGFLNWSQEMAERFDVVDVQNPRVLEGGGDEVVVLSELKLRVRRTAEEWLKPFAQVVKVDRAQGAITELRPFYWDVKGLNDVLGK</sequence>
<comment type="caution">
    <text evidence="2">The sequence shown here is derived from an EMBL/GenBank/DDBJ whole genome shotgun (WGS) entry which is preliminary data.</text>
</comment>
<accession>A0A4U0TMI4</accession>
<dbReference type="AlphaFoldDB" id="A0A4U0TMI4"/>
<dbReference type="InterPro" id="IPR032710">
    <property type="entry name" value="NTF2-like_dom_sf"/>
</dbReference>
<evidence type="ECO:0000313" key="2">
    <source>
        <dbReference type="EMBL" id="TKA22976.1"/>
    </source>
</evidence>
<dbReference type="InterPro" id="IPR037401">
    <property type="entry name" value="SnoaL-like"/>
</dbReference>
<organism evidence="2 3">
    <name type="scientific">Friedmanniomyces endolithicus</name>
    <dbReference type="NCBI Taxonomy" id="329885"/>
    <lineage>
        <taxon>Eukaryota</taxon>
        <taxon>Fungi</taxon>
        <taxon>Dikarya</taxon>
        <taxon>Ascomycota</taxon>
        <taxon>Pezizomycotina</taxon>
        <taxon>Dothideomycetes</taxon>
        <taxon>Dothideomycetidae</taxon>
        <taxon>Mycosphaerellales</taxon>
        <taxon>Teratosphaeriaceae</taxon>
        <taxon>Friedmanniomyces</taxon>
    </lineage>
</organism>
<dbReference type="Proteomes" id="UP000310066">
    <property type="component" value="Unassembled WGS sequence"/>
</dbReference>
<proteinExistence type="predicted"/>
<dbReference type="EMBL" id="NAJP01000245">
    <property type="protein sequence ID" value="TKA22976.1"/>
    <property type="molecule type" value="Genomic_DNA"/>
</dbReference>
<dbReference type="Pfam" id="PF12680">
    <property type="entry name" value="SnoaL_2"/>
    <property type="match status" value="1"/>
</dbReference>
<evidence type="ECO:0000313" key="3">
    <source>
        <dbReference type="Proteomes" id="UP000310066"/>
    </source>
</evidence>
<dbReference type="OrthoDB" id="4158114at2759"/>
<reference evidence="2 3" key="1">
    <citation type="submission" date="2017-03" db="EMBL/GenBank/DDBJ databases">
        <title>Genomes of endolithic fungi from Antarctica.</title>
        <authorList>
            <person name="Coleine C."/>
            <person name="Masonjones S."/>
            <person name="Stajich J.E."/>
        </authorList>
    </citation>
    <scope>NUCLEOTIDE SEQUENCE [LARGE SCALE GENOMIC DNA]</scope>
    <source>
        <strain evidence="2 3">CCFEE 5311</strain>
    </source>
</reference>
<feature type="domain" description="SnoaL-like" evidence="1">
    <location>
        <begin position="30"/>
        <end position="129"/>
    </location>
</feature>
<gene>
    <name evidence="2" type="ORF">B0A54_18004</name>
</gene>